<accession>A0ABY6KR53</accession>
<feature type="compositionally biased region" description="Low complexity" evidence="1">
    <location>
        <begin position="10"/>
        <end position="25"/>
    </location>
</feature>
<reference evidence="2 3" key="1">
    <citation type="submission" date="2022-01" db="EMBL/GenBank/DDBJ databases">
        <title>A chromosomal length assembly of Cordylochernes scorpioides.</title>
        <authorList>
            <person name="Zeh D."/>
            <person name="Zeh J."/>
        </authorList>
    </citation>
    <scope>NUCLEOTIDE SEQUENCE [LARGE SCALE GENOMIC DNA]</scope>
    <source>
        <strain evidence="2">IN4F17</strain>
        <tissue evidence="2">Whole Body</tissue>
    </source>
</reference>
<dbReference type="Proteomes" id="UP001235939">
    <property type="component" value="Chromosome 08"/>
</dbReference>
<evidence type="ECO:0000256" key="1">
    <source>
        <dbReference type="SAM" id="MobiDB-lite"/>
    </source>
</evidence>
<feature type="compositionally biased region" description="Polar residues" evidence="1">
    <location>
        <begin position="96"/>
        <end position="106"/>
    </location>
</feature>
<keyword evidence="3" id="KW-1185">Reference proteome</keyword>
<feature type="compositionally biased region" description="Low complexity" evidence="1">
    <location>
        <begin position="122"/>
        <end position="140"/>
    </location>
</feature>
<dbReference type="EMBL" id="CP092870">
    <property type="protein sequence ID" value="UYV70666.1"/>
    <property type="molecule type" value="Genomic_DNA"/>
</dbReference>
<proteinExistence type="predicted"/>
<gene>
    <name evidence="2" type="ORF">LAZ67_8000217</name>
</gene>
<organism evidence="2 3">
    <name type="scientific">Cordylochernes scorpioides</name>
    <dbReference type="NCBI Taxonomy" id="51811"/>
    <lineage>
        <taxon>Eukaryota</taxon>
        <taxon>Metazoa</taxon>
        <taxon>Ecdysozoa</taxon>
        <taxon>Arthropoda</taxon>
        <taxon>Chelicerata</taxon>
        <taxon>Arachnida</taxon>
        <taxon>Pseudoscorpiones</taxon>
        <taxon>Cheliferoidea</taxon>
        <taxon>Chernetidae</taxon>
        <taxon>Cordylochernes</taxon>
    </lineage>
</organism>
<protein>
    <submittedName>
        <fullName evidence="2">Uncharacterized protein</fullName>
    </submittedName>
</protein>
<evidence type="ECO:0000313" key="3">
    <source>
        <dbReference type="Proteomes" id="UP001235939"/>
    </source>
</evidence>
<name>A0ABY6KR53_9ARAC</name>
<feature type="region of interest" description="Disordered" evidence="1">
    <location>
        <begin position="1"/>
        <end position="163"/>
    </location>
</feature>
<sequence length="269" mass="28570">MNPKQTTNLSQPHSSSHPPGASPTAPQQPDRLSPAALASSAKLPTHHECLQGHTAQDTVAPPPLLARRTHEPEPAPFPVEPMEVVHEELAPPIYNSAPQKDTNPRTTPKKTSRVCGMSQAMGPPSITPSPSSGSAPAATAEDCSVVNGQSTPAGPVAPSPAENTRAQLQEYPAPSLTHGAGKTRQQLEILLGQVPSSYLTEAVQLGLQIEEVKSALTSEPALRSLKDCMTAAQKNGFLVNKLLDDQHTRSRTSIYNRLAGIRAESRSYQ</sequence>
<feature type="compositionally biased region" description="Low complexity" evidence="1">
    <location>
        <begin position="32"/>
        <end position="43"/>
    </location>
</feature>
<evidence type="ECO:0000313" key="2">
    <source>
        <dbReference type="EMBL" id="UYV70666.1"/>
    </source>
</evidence>